<dbReference type="Pfam" id="PF17765">
    <property type="entry name" value="MLTR_LBD"/>
    <property type="match status" value="1"/>
</dbReference>
<dbReference type="AlphaFoldDB" id="A0A8J3XCH1"/>
<accession>A0A8J3XCH1</accession>
<dbReference type="InterPro" id="IPR001387">
    <property type="entry name" value="Cro/C1-type_HTH"/>
</dbReference>
<dbReference type="Proteomes" id="UP000622547">
    <property type="component" value="Unassembled WGS sequence"/>
</dbReference>
<feature type="domain" description="MmyB-like transcription regulator ligand binding" evidence="1">
    <location>
        <begin position="102"/>
        <end position="261"/>
    </location>
</feature>
<comment type="caution">
    <text evidence="2">The sequence shown here is derived from an EMBL/GenBank/DDBJ whole genome shotgun (WGS) entry which is preliminary data.</text>
</comment>
<dbReference type="Gene3D" id="3.30.450.180">
    <property type="match status" value="1"/>
</dbReference>
<evidence type="ECO:0000313" key="3">
    <source>
        <dbReference type="Proteomes" id="UP000622547"/>
    </source>
</evidence>
<dbReference type="RefSeq" id="WP_204071419.1">
    <property type="nucleotide sequence ID" value="NZ_BAABHI010000012.1"/>
</dbReference>
<dbReference type="Gene3D" id="1.10.260.40">
    <property type="entry name" value="lambda repressor-like DNA-binding domains"/>
    <property type="match status" value="1"/>
</dbReference>
<proteinExistence type="predicted"/>
<dbReference type="InterPro" id="IPR010982">
    <property type="entry name" value="Lambda_DNA-bd_dom_sf"/>
</dbReference>
<dbReference type="EMBL" id="BOOP01000003">
    <property type="protein sequence ID" value="GII35676.1"/>
    <property type="molecule type" value="Genomic_DNA"/>
</dbReference>
<organism evidence="2 3">
    <name type="scientific">Planotetraspora phitsanulokensis</name>
    <dbReference type="NCBI Taxonomy" id="575192"/>
    <lineage>
        <taxon>Bacteria</taxon>
        <taxon>Bacillati</taxon>
        <taxon>Actinomycetota</taxon>
        <taxon>Actinomycetes</taxon>
        <taxon>Streptosporangiales</taxon>
        <taxon>Streptosporangiaceae</taxon>
        <taxon>Planotetraspora</taxon>
    </lineage>
</organism>
<dbReference type="Pfam" id="PF13560">
    <property type="entry name" value="HTH_31"/>
    <property type="match status" value="1"/>
</dbReference>
<dbReference type="CDD" id="cd00093">
    <property type="entry name" value="HTH_XRE"/>
    <property type="match status" value="1"/>
</dbReference>
<dbReference type="PANTHER" id="PTHR35010">
    <property type="entry name" value="BLL4672 PROTEIN-RELATED"/>
    <property type="match status" value="1"/>
</dbReference>
<keyword evidence="3" id="KW-1185">Reference proteome</keyword>
<evidence type="ECO:0000313" key="2">
    <source>
        <dbReference type="EMBL" id="GII35676.1"/>
    </source>
</evidence>
<reference evidence="2 3" key="1">
    <citation type="submission" date="2021-01" db="EMBL/GenBank/DDBJ databases">
        <title>Whole genome shotgun sequence of Planotetraspora phitsanulokensis NBRC 104273.</title>
        <authorList>
            <person name="Komaki H."/>
            <person name="Tamura T."/>
        </authorList>
    </citation>
    <scope>NUCLEOTIDE SEQUENCE [LARGE SCALE GENOMIC DNA]</scope>
    <source>
        <strain evidence="2 3">NBRC 104273</strain>
    </source>
</reference>
<evidence type="ECO:0000259" key="1">
    <source>
        <dbReference type="Pfam" id="PF17765"/>
    </source>
</evidence>
<dbReference type="InterPro" id="IPR041413">
    <property type="entry name" value="MLTR_LBD"/>
</dbReference>
<dbReference type="GO" id="GO:0003677">
    <property type="term" value="F:DNA binding"/>
    <property type="evidence" value="ECO:0007669"/>
    <property type="project" value="InterPro"/>
</dbReference>
<name>A0A8J3XCH1_9ACTN</name>
<dbReference type="PANTHER" id="PTHR35010:SF2">
    <property type="entry name" value="BLL4672 PROTEIN"/>
    <property type="match status" value="1"/>
</dbReference>
<sequence length="269" mass="29857">MDSGNLLGDFLRTRREALDPFHAGGADAMTRRGREEVAMLAGVSIEFYVRLEEGTQRPSERVLDSLVRVLDLNPGATKRLWEVARPLLPAPPEPDRRERPDARLQRLIDTWYDVPVLCCDELMNVRAANDLGEALMDGLQHADNLFKLAFLDPAATDFFTEWPQIAGAAADLLHAIEAQTDHTGLTTLIGELSEQSRDFRRMWAGHDLSSDARRVKRLRHPEVGKLTLFCEVLDVARLPGHQLLILQPEPGSPSENALALLGSLVATTA</sequence>
<protein>
    <submittedName>
        <fullName evidence="2">Transcriptional regulator</fullName>
    </submittedName>
</protein>
<dbReference type="SUPFAM" id="SSF47413">
    <property type="entry name" value="lambda repressor-like DNA-binding domains"/>
    <property type="match status" value="1"/>
</dbReference>
<gene>
    <name evidence="2" type="ORF">Pph01_06790</name>
</gene>